<reference evidence="4 5" key="1">
    <citation type="journal article" date="2020" name="Microorganisms">
        <title>Osmotic Adaptation and Compatible Solute Biosynthesis of Phototrophic Bacteria as Revealed from Genome Analyses.</title>
        <authorList>
            <person name="Imhoff J.F."/>
            <person name="Rahn T."/>
            <person name="Kunzel S."/>
            <person name="Keller A."/>
            <person name="Neulinger S.C."/>
        </authorList>
    </citation>
    <scope>NUCLEOTIDE SEQUENCE [LARGE SCALE GENOMIC DNA]</scope>
    <source>
        <strain evidence="4 5">DSM 6210</strain>
    </source>
</reference>
<feature type="region of interest" description="Disordered" evidence="2">
    <location>
        <begin position="553"/>
        <end position="572"/>
    </location>
</feature>
<protein>
    <recommendedName>
        <fullName evidence="6">DUF4407 domain-containing protein</fullName>
    </recommendedName>
</protein>
<organism evidence="4 5">
    <name type="scientific">Thiohalocapsa halophila</name>
    <dbReference type="NCBI Taxonomy" id="69359"/>
    <lineage>
        <taxon>Bacteria</taxon>
        <taxon>Pseudomonadati</taxon>
        <taxon>Pseudomonadota</taxon>
        <taxon>Gammaproteobacteria</taxon>
        <taxon>Chromatiales</taxon>
        <taxon>Chromatiaceae</taxon>
        <taxon>Thiohalocapsa</taxon>
    </lineage>
</organism>
<keyword evidence="3" id="KW-1133">Transmembrane helix</keyword>
<feature type="coiled-coil region" evidence="1">
    <location>
        <begin position="222"/>
        <end position="249"/>
    </location>
</feature>
<dbReference type="EMBL" id="NRRV01000050">
    <property type="protein sequence ID" value="MBK1632518.1"/>
    <property type="molecule type" value="Genomic_DNA"/>
</dbReference>
<keyword evidence="5" id="KW-1185">Reference proteome</keyword>
<comment type="caution">
    <text evidence="4">The sequence shown here is derived from an EMBL/GenBank/DDBJ whole genome shotgun (WGS) entry which is preliminary data.</text>
</comment>
<evidence type="ECO:0000313" key="4">
    <source>
        <dbReference type="EMBL" id="MBK1632518.1"/>
    </source>
</evidence>
<gene>
    <name evidence="4" type="ORF">CKO31_17570</name>
</gene>
<accession>A0ABS1CLF1</accession>
<feature type="transmembrane region" description="Helical" evidence="3">
    <location>
        <begin position="149"/>
        <end position="170"/>
    </location>
</feature>
<evidence type="ECO:0008006" key="6">
    <source>
        <dbReference type="Google" id="ProtNLM"/>
    </source>
</evidence>
<feature type="transmembrane region" description="Helical" evidence="3">
    <location>
        <begin position="60"/>
        <end position="82"/>
    </location>
</feature>
<dbReference type="RefSeq" id="WP_200240138.1">
    <property type="nucleotide sequence ID" value="NZ_NRRV01000050.1"/>
</dbReference>
<dbReference type="Proteomes" id="UP000748752">
    <property type="component" value="Unassembled WGS sequence"/>
</dbReference>
<feature type="region of interest" description="Disordered" evidence="2">
    <location>
        <begin position="722"/>
        <end position="743"/>
    </location>
</feature>
<evidence type="ECO:0000256" key="1">
    <source>
        <dbReference type="SAM" id="Coils"/>
    </source>
</evidence>
<evidence type="ECO:0000256" key="3">
    <source>
        <dbReference type="SAM" id="Phobius"/>
    </source>
</evidence>
<sequence>MGPNAQGRRLLASLRDALPRLGSGRSARRDTDTSVAEDTGFPRRPSLFDIFTLRPYGRSLLTPAAGVWLGSAWVVILLMASIEGFVWGAVGASLVPSAAPWLRLPVAVFMFALLFAVVWIVDASLIMSERPSFARRRRHAMDERGGIGPVVRWYVGIAVRIAIVAISLYVTAPFIEKLIRADDIAAWHQAQVERYYEQRDATLREQVRARAEQRDQGLLGRVQALEADIARLEASLAAERERRERIEAEFAPQIEVLTRDLAAARERVGDEVLGREGRPEGYGPEARKWDERATLLEEQLAEIQAQREERLAGVEASIAELTQRLGERTDALQSVRREQAALLERITAEVEAEQPPAVPPKLTFAAQSKALADLKSGPAEAGVPHFETVEGFAQAALGILFFALLALKLFEPPAVHAYYSEDVQLHYRKYLGGGLDHIPGFDQYADPVRRLSPTDFARLWERWERDPEGYATRFQSVHAARARLQRLLADSHYESELLERRRDDIDARLRLERRRQEAELAAREQELAMQARESQRRLSAQTDAELEQLEHKRAEARKAHATALAEMERRAETERKRLDEELAQKRAAWEQERAAAQAELDLRRREFELEEQRARDQSKRKQMALDDHRRLKERELAQRADAERAEREAAAREVRARETRSLLEQEREAEARLRGELANLRTRRSERADRAAALDAEVEELGLREQELKAREGALRVLVDARGEPQSGGGLPFAGDTPARRRRRATRELKQLERELAALHRRQEIAKAERDGAKAAADDLSGGIAAMEQELAGVSARVEQYRGTLDTLLLSRGS</sequence>
<proteinExistence type="predicted"/>
<evidence type="ECO:0000256" key="2">
    <source>
        <dbReference type="SAM" id="MobiDB-lite"/>
    </source>
</evidence>
<keyword evidence="3" id="KW-0812">Transmembrane</keyword>
<name>A0ABS1CLF1_9GAMM</name>
<keyword evidence="1" id="KW-0175">Coiled coil</keyword>
<evidence type="ECO:0000313" key="5">
    <source>
        <dbReference type="Proteomes" id="UP000748752"/>
    </source>
</evidence>
<feature type="transmembrane region" description="Helical" evidence="3">
    <location>
        <begin position="102"/>
        <end position="128"/>
    </location>
</feature>
<feature type="coiled-coil region" evidence="1">
    <location>
        <begin position="286"/>
        <end position="338"/>
    </location>
</feature>
<keyword evidence="3" id="KW-0472">Membrane</keyword>